<evidence type="ECO:0000259" key="13">
    <source>
        <dbReference type="PROSITE" id="PS50192"/>
    </source>
</evidence>
<dbReference type="Pfam" id="PF09177">
    <property type="entry name" value="STX6_10_61_N"/>
    <property type="match status" value="1"/>
</dbReference>
<evidence type="ECO:0000256" key="9">
    <source>
        <dbReference type="ARBA" id="ARBA00023136"/>
    </source>
</evidence>
<comment type="subcellular location">
    <subcellularLocation>
        <location evidence="1">Golgi apparatus membrane</location>
        <topology evidence="1">Single-pass type IV membrane protein</topology>
    </subcellularLocation>
</comment>
<evidence type="ECO:0000256" key="2">
    <source>
        <dbReference type="ARBA" id="ARBA00009063"/>
    </source>
</evidence>
<reference evidence="14 15" key="1">
    <citation type="submission" date="2016-02" db="EMBL/GenBank/DDBJ databases">
        <title>Comparative genomic and transcriptomic foundation for Pichia pastoris.</title>
        <authorList>
            <person name="Love K.R."/>
            <person name="Shah K.A."/>
            <person name="Whittaker C.A."/>
            <person name="Wu J."/>
            <person name="Bartlett M.C."/>
            <person name="Ma D."/>
            <person name="Leeson R.L."/>
            <person name="Priest M."/>
            <person name="Young S.K."/>
            <person name="Love J.C."/>
        </authorList>
    </citation>
    <scope>NUCLEOTIDE SEQUENCE [LARGE SCALE GENOMIC DNA]</scope>
    <source>
        <strain evidence="14 15">ATCC 28485</strain>
    </source>
</reference>
<feature type="coiled-coil region" evidence="11">
    <location>
        <begin position="28"/>
        <end position="62"/>
    </location>
</feature>
<dbReference type="Gene3D" id="1.20.58.90">
    <property type="match status" value="1"/>
</dbReference>
<proteinExistence type="inferred from homology"/>
<keyword evidence="8 11" id="KW-0175">Coiled coil</keyword>
<dbReference type="PANTHER" id="PTHR19957:SF224">
    <property type="entry name" value="HL02043P"/>
    <property type="match status" value="1"/>
</dbReference>
<dbReference type="GO" id="GO:0048278">
    <property type="term" value="P:vesicle docking"/>
    <property type="evidence" value="ECO:0007669"/>
    <property type="project" value="TreeGrafter"/>
</dbReference>
<dbReference type="GO" id="GO:0031201">
    <property type="term" value="C:SNARE complex"/>
    <property type="evidence" value="ECO:0007669"/>
    <property type="project" value="TreeGrafter"/>
</dbReference>
<gene>
    <name evidence="14" type="ORF">ATY40_BA7500040</name>
</gene>
<dbReference type="GO" id="GO:0000149">
    <property type="term" value="F:SNARE binding"/>
    <property type="evidence" value="ECO:0007669"/>
    <property type="project" value="TreeGrafter"/>
</dbReference>
<dbReference type="InterPro" id="IPR015260">
    <property type="entry name" value="Syntaxin-6/10/61_N"/>
</dbReference>
<dbReference type="InterPro" id="IPR048036">
    <property type="entry name" value="Tlg1p-like_N"/>
</dbReference>
<organism evidence="14 15">
    <name type="scientific">Komagataella pastoris</name>
    <name type="common">Yeast</name>
    <name type="synonym">Pichia pastoris</name>
    <dbReference type="NCBI Taxonomy" id="4922"/>
    <lineage>
        <taxon>Eukaryota</taxon>
        <taxon>Fungi</taxon>
        <taxon>Dikarya</taxon>
        <taxon>Ascomycota</taxon>
        <taxon>Saccharomycotina</taxon>
        <taxon>Pichiomycetes</taxon>
        <taxon>Pichiales</taxon>
        <taxon>Pichiaceae</taxon>
        <taxon>Komagataella</taxon>
    </lineage>
</organism>
<dbReference type="CDD" id="cd15851">
    <property type="entry name" value="SNARE_Syntaxin6"/>
    <property type="match status" value="1"/>
</dbReference>
<comment type="similarity">
    <text evidence="2">Belongs to the syntaxin family.</text>
</comment>
<dbReference type="CDD" id="cd21444">
    <property type="entry name" value="SNARE_NTD_Tlg1p-like"/>
    <property type="match status" value="1"/>
</dbReference>
<evidence type="ECO:0000256" key="4">
    <source>
        <dbReference type="ARBA" id="ARBA00022692"/>
    </source>
</evidence>
<dbReference type="SMART" id="SM00397">
    <property type="entry name" value="t_SNARE"/>
    <property type="match status" value="1"/>
</dbReference>
<keyword evidence="6 12" id="KW-1133">Transmembrane helix</keyword>
<feature type="transmembrane region" description="Helical" evidence="12">
    <location>
        <begin position="207"/>
        <end position="225"/>
    </location>
</feature>
<keyword evidence="7" id="KW-0333">Golgi apparatus</keyword>
<dbReference type="Proteomes" id="UP000094565">
    <property type="component" value="Chromosome 1"/>
</dbReference>
<dbReference type="Gene3D" id="1.20.5.110">
    <property type="match status" value="1"/>
</dbReference>
<dbReference type="InterPro" id="IPR045242">
    <property type="entry name" value="Syntaxin"/>
</dbReference>
<dbReference type="AlphaFoldDB" id="A0A1B2J968"/>
<evidence type="ECO:0000256" key="3">
    <source>
        <dbReference type="ARBA" id="ARBA00022448"/>
    </source>
</evidence>
<evidence type="ECO:0000256" key="8">
    <source>
        <dbReference type="ARBA" id="ARBA00023054"/>
    </source>
</evidence>
<dbReference type="InterPro" id="IPR010989">
    <property type="entry name" value="SNARE"/>
</dbReference>
<keyword evidence="15" id="KW-1185">Reference proteome</keyword>
<dbReference type="InterPro" id="IPR000727">
    <property type="entry name" value="T_SNARE_dom"/>
</dbReference>
<dbReference type="GO" id="GO:0000139">
    <property type="term" value="C:Golgi membrane"/>
    <property type="evidence" value="ECO:0007669"/>
    <property type="project" value="UniProtKB-SubCell"/>
</dbReference>
<evidence type="ECO:0000256" key="5">
    <source>
        <dbReference type="ARBA" id="ARBA00022927"/>
    </source>
</evidence>
<keyword evidence="3" id="KW-0813">Transport</keyword>
<dbReference type="GO" id="GO:0048193">
    <property type="term" value="P:Golgi vesicle transport"/>
    <property type="evidence" value="ECO:0007669"/>
    <property type="project" value="InterPro"/>
</dbReference>
<dbReference type="SUPFAM" id="SSF47661">
    <property type="entry name" value="t-snare proteins"/>
    <property type="match status" value="1"/>
</dbReference>
<evidence type="ECO:0000313" key="15">
    <source>
        <dbReference type="Proteomes" id="UP000094565"/>
    </source>
</evidence>
<dbReference type="PROSITE" id="PS50192">
    <property type="entry name" value="T_SNARE"/>
    <property type="match status" value="1"/>
</dbReference>
<dbReference type="GO" id="GO:0006886">
    <property type="term" value="P:intracellular protein transport"/>
    <property type="evidence" value="ECO:0007669"/>
    <property type="project" value="TreeGrafter"/>
</dbReference>
<evidence type="ECO:0000256" key="6">
    <source>
        <dbReference type="ARBA" id="ARBA00022989"/>
    </source>
</evidence>
<evidence type="ECO:0000313" key="14">
    <source>
        <dbReference type="EMBL" id="ANZ74530.1"/>
    </source>
</evidence>
<protein>
    <recommendedName>
        <fullName evidence="10">t-SNARE affecting a late Golgi compartment protein 1</fullName>
    </recommendedName>
</protein>
<accession>A0A1B2J968</accession>
<dbReference type="SUPFAM" id="SSF58038">
    <property type="entry name" value="SNARE fusion complex"/>
    <property type="match status" value="1"/>
</dbReference>
<sequence>MDPFNDVYKDAVSQVNQLDSIINNLTPKNINQSNIDDIENNKQELNETIQDLRDTVKIIRDNSNDYNISDKELDERIAKVDKISATFQQLNLHWNDKLAKRPKEVTTMANRISQDYGNENPFNNDTAFQEFQQQEVLREQDQHLDSVYNTMQNIHLQASTMGTELEDQGILLDDLDTDFDRVGSKLTSGVKRIEWFIEKNKERASDCCIILLIIALIFLLVLLFIA</sequence>
<feature type="domain" description="T-SNARE coiled-coil homology" evidence="13">
    <location>
        <begin position="134"/>
        <end position="196"/>
    </location>
</feature>
<dbReference type="PANTHER" id="PTHR19957">
    <property type="entry name" value="SYNTAXIN"/>
    <property type="match status" value="1"/>
</dbReference>
<keyword evidence="9 12" id="KW-0472">Membrane</keyword>
<name>A0A1B2J968_PICPA</name>
<evidence type="ECO:0000256" key="7">
    <source>
        <dbReference type="ARBA" id="ARBA00023034"/>
    </source>
</evidence>
<keyword evidence="5" id="KW-0653">Protein transport</keyword>
<dbReference type="GO" id="GO:0005484">
    <property type="term" value="F:SNAP receptor activity"/>
    <property type="evidence" value="ECO:0007669"/>
    <property type="project" value="TreeGrafter"/>
</dbReference>
<evidence type="ECO:0000256" key="1">
    <source>
        <dbReference type="ARBA" id="ARBA00004409"/>
    </source>
</evidence>
<dbReference type="FunFam" id="1.20.5.110:FF:000006">
    <property type="entry name" value="Syntaxin 6"/>
    <property type="match status" value="1"/>
</dbReference>
<keyword evidence="4 12" id="KW-0812">Transmembrane</keyword>
<dbReference type="OrthoDB" id="546861at2759"/>
<dbReference type="GO" id="GO:0006906">
    <property type="term" value="P:vesicle fusion"/>
    <property type="evidence" value="ECO:0007669"/>
    <property type="project" value="TreeGrafter"/>
</dbReference>
<evidence type="ECO:0000256" key="11">
    <source>
        <dbReference type="SAM" id="Coils"/>
    </source>
</evidence>
<evidence type="ECO:0000256" key="12">
    <source>
        <dbReference type="SAM" id="Phobius"/>
    </source>
</evidence>
<dbReference type="EMBL" id="CP014584">
    <property type="protein sequence ID" value="ANZ74530.1"/>
    <property type="molecule type" value="Genomic_DNA"/>
</dbReference>
<evidence type="ECO:0000256" key="10">
    <source>
        <dbReference type="ARBA" id="ARBA00073343"/>
    </source>
</evidence>